<evidence type="ECO:0000313" key="1">
    <source>
        <dbReference type="EMBL" id="KAK7846215.1"/>
    </source>
</evidence>
<proteinExistence type="predicted"/>
<gene>
    <name evidence="1" type="ORF">CFP56_008286</name>
</gene>
<accession>A0AAW0L3G5</accession>
<dbReference type="EMBL" id="PKMF04000159">
    <property type="protein sequence ID" value="KAK7846215.1"/>
    <property type="molecule type" value="Genomic_DNA"/>
</dbReference>
<organism evidence="1 2">
    <name type="scientific">Quercus suber</name>
    <name type="common">Cork oak</name>
    <dbReference type="NCBI Taxonomy" id="58331"/>
    <lineage>
        <taxon>Eukaryota</taxon>
        <taxon>Viridiplantae</taxon>
        <taxon>Streptophyta</taxon>
        <taxon>Embryophyta</taxon>
        <taxon>Tracheophyta</taxon>
        <taxon>Spermatophyta</taxon>
        <taxon>Magnoliopsida</taxon>
        <taxon>eudicotyledons</taxon>
        <taxon>Gunneridae</taxon>
        <taxon>Pentapetalae</taxon>
        <taxon>rosids</taxon>
        <taxon>fabids</taxon>
        <taxon>Fagales</taxon>
        <taxon>Fagaceae</taxon>
        <taxon>Quercus</taxon>
    </lineage>
</organism>
<sequence length="104" mass="11176">MLLGSPNCNLDIFSTRLEKVTILPIANPSRLLGSLTFGGLCIPNHADRGRSSSSVLSTFVITASFDVQFVPETSANFLLEAESDGARIPLHSTEQDQELGPDTK</sequence>
<dbReference type="Proteomes" id="UP000237347">
    <property type="component" value="Unassembled WGS sequence"/>
</dbReference>
<keyword evidence="2" id="KW-1185">Reference proteome</keyword>
<dbReference type="AlphaFoldDB" id="A0AAW0L3G5"/>
<evidence type="ECO:0000313" key="2">
    <source>
        <dbReference type="Proteomes" id="UP000237347"/>
    </source>
</evidence>
<name>A0AAW0L3G5_QUESU</name>
<reference evidence="1 2" key="1">
    <citation type="journal article" date="2018" name="Sci. Data">
        <title>The draft genome sequence of cork oak.</title>
        <authorList>
            <person name="Ramos A.M."/>
            <person name="Usie A."/>
            <person name="Barbosa P."/>
            <person name="Barros P.M."/>
            <person name="Capote T."/>
            <person name="Chaves I."/>
            <person name="Simoes F."/>
            <person name="Abreu I."/>
            <person name="Carrasquinho I."/>
            <person name="Faro C."/>
            <person name="Guimaraes J.B."/>
            <person name="Mendonca D."/>
            <person name="Nobrega F."/>
            <person name="Rodrigues L."/>
            <person name="Saibo N.J.M."/>
            <person name="Varela M.C."/>
            <person name="Egas C."/>
            <person name="Matos J."/>
            <person name="Miguel C.M."/>
            <person name="Oliveira M.M."/>
            <person name="Ricardo C.P."/>
            <person name="Goncalves S."/>
        </authorList>
    </citation>
    <scope>NUCLEOTIDE SEQUENCE [LARGE SCALE GENOMIC DNA]</scope>
    <source>
        <strain evidence="2">cv. HL8</strain>
    </source>
</reference>
<comment type="caution">
    <text evidence="1">The sequence shown here is derived from an EMBL/GenBank/DDBJ whole genome shotgun (WGS) entry which is preliminary data.</text>
</comment>
<protein>
    <submittedName>
        <fullName evidence="1">Uncharacterized protein</fullName>
    </submittedName>
</protein>